<evidence type="ECO:0000256" key="5">
    <source>
        <dbReference type="ARBA" id="ARBA00023315"/>
    </source>
</evidence>
<dbReference type="AlphaFoldDB" id="A0A1Q3E240"/>
<feature type="region of interest" description="Disordered" evidence="8">
    <location>
        <begin position="473"/>
        <end position="506"/>
    </location>
</feature>
<feature type="compositionally biased region" description="Low complexity" evidence="8">
    <location>
        <begin position="350"/>
        <end position="361"/>
    </location>
</feature>
<dbReference type="InterPro" id="IPR022676">
    <property type="entry name" value="NMT_N"/>
</dbReference>
<comment type="similarity">
    <text evidence="1 7">Belongs to the NMT family.</text>
</comment>
<dbReference type="EMBL" id="BDGU01000053">
    <property type="protein sequence ID" value="GAW01174.1"/>
    <property type="molecule type" value="Genomic_DNA"/>
</dbReference>
<protein>
    <recommendedName>
        <fullName evidence="3 6">Glycylpeptide N-tetradecanoyltransferase</fullName>
        <ecNumber evidence="2 6">2.3.1.97</ecNumber>
    </recommendedName>
</protein>
<dbReference type="GO" id="GO:0004379">
    <property type="term" value="F:glycylpeptide N-tetradecanoyltransferase activity"/>
    <property type="evidence" value="ECO:0007669"/>
    <property type="project" value="UniProtKB-EC"/>
</dbReference>
<feature type="compositionally biased region" description="Basic residues" evidence="8">
    <location>
        <begin position="285"/>
        <end position="294"/>
    </location>
</feature>
<evidence type="ECO:0000259" key="11">
    <source>
        <dbReference type="Pfam" id="PF03152"/>
    </source>
</evidence>
<feature type="region of interest" description="Disordered" evidence="8">
    <location>
        <begin position="270"/>
        <end position="297"/>
    </location>
</feature>
<feature type="compositionally biased region" description="Basic and acidic residues" evidence="8">
    <location>
        <begin position="1040"/>
        <end position="1056"/>
    </location>
</feature>
<comment type="caution">
    <text evidence="13">The sequence shown here is derived from an EMBL/GenBank/DDBJ whole genome shotgun (WGS) entry which is preliminary data.</text>
</comment>
<evidence type="ECO:0000313" key="14">
    <source>
        <dbReference type="Proteomes" id="UP000188533"/>
    </source>
</evidence>
<dbReference type="Pfam" id="PF02799">
    <property type="entry name" value="NMT_C"/>
    <property type="match status" value="1"/>
</dbReference>
<dbReference type="InterPro" id="IPR016181">
    <property type="entry name" value="Acyl_CoA_acyltransferase"/>
</dbReference>
<dbReference type="STRING" id="5353.A0A1Q3E240"/>
<evidence type="ECO:0000256" key="2">
    <source>
        <dbReference type="ARBA" id="ARBA00012923"/>
    </source>
</evidence>
<reference evidence="13 14" key="2">
    <citation type="submission" date="2017-02" db="EMBL/GenBank/DDBJ databases">
        <title>A genome survey and senescence transcriptome analysis in Lentinula edodes.</title>
        <authorList>
            <person name="Sakamoto Y."/>
            <person name="Nakade K."/>
            <person name="Sato S."/>
            <person name="Yoshida Y."/>
            <person name="Miyazaki K."/>
            <person name="Natsume S."/>
            <person name="Konno N."/>
        </authorList>
    </citation>
    <scope>NUCLEOTIDE SEQUENCE [LARGE SCALE GENOMIC DNA]</scope>
    <source>
        <strain evidence="13 14">NBRC 111202</strain>
    </source>
</reference>
<dbReference type="Pfam" id="PF01233">
    <property type="entry name" value="NMT"/>
    <property type="match status" value="1"/>
</dbReference>
<dbReference type="Pfam" id="PF24842">
    <property type="entry name" value="UFD1_N2"/>
    <property type="match status" value="1"/>
</dbReference>
<sequence>MAFFNHQGPGGILNQLAGGLAQGFGPSMGRAPPKAYNEYLKAYSVAMMPGKERANVSYGGKIIMPPSSLARLTALDLQSPWQFQLRNPSNPAAETHAGVLEFIAEEGVAYLPYWMMRTLRLNEGDPIRITGAELPKGKLVKLQAQSVHFLEISDHKVVLENQLRNFSTLTQGDIIEICYNSIVFGLLVMETSPGGGGIDILDTDLSVDFAAPVGYVEPEKPKAAPPPTMASKFKIDINSVSPGSSRPGSSLSGGFAGSIAGQNVVSKDGDTWESFKGKGETLAGRKTKGKGISHRKVEQVAESSKIIRTDNRRIVSNDTLEDNSKVPAALNLPFGQLFFGYNITPYVPPATDDTPTSPTVTQGSVAFSGSGRSLNGRSTGSQPPSTSAKGKAKASDESSPQSSASWSGAGRTLGSSAPRESGSVGAGGAPVPRPQQRNSEGQKGKKKQRSPSPEIDWGVDDDDDVMIIDIENEHDDAEHQQGPSSSTASSSKKKKKKRSKAAKALNALTGKSIPQALVDQVLDTVKAEGGEGSEQANAENVRQVLEHMKIMEIVKGKAGLGGLNKKDMGEHKFWSTQPVPQLGEGPPEEDGYIEPSKPADEISPTPLRLRKCTNYYLSTTWKTVTLRFVSNTVPNSYNGHYKFLATERNGTLEYESNRIKNWSDLYLEYLCFYAFGKKINYLCVHKKLRSKRLAPLLIKEVTRQIHLKGIFQAIYTAGVVVPTPVSTTQYQHRNLNVTKLIDIQFSFVPRNMTLARMIRLNQLPNKPQLPGIREMTEKDIPQVTELYARYMERFDMVPVMDAQEIKHQFLSGAGKAGTGDKWRREGQVVWAYVVEDQDTHKISDYMSFYSLPSTVINHPKHGVLEAAYLHYYASDTGANADEDSTLKERLQHLIGDALIVANNAKFDVFNALTMMDNSLFLKELRFAVGNGFLNFYLYNWRTAPLAGMKEENGVPVGRGIGVVMQNSERTNQGIVDGRPEGQEPEHGAPITLDTVVDKDASLSNAEHSSMAHTSASQTINGATSAEVNDSLGKPGSGMSSKEKHHDGMPGRKKQEIGEMQWQK</sequence>
<feature type="region of interest" description="Disordered" evidence="8">
    <location>
        <begin position="350"/>
        <end position="461"/>
    </location>
</feature>
<proteinExistence type="inferred from homology"/>
<evidence type="ECO:0000256" key="8">
    <source>
        <dbReference type="SAM" id="MobiDB-lite"/>
    </source>
</evidence>
<accession>A0A1Q3E240</accession>
<evidence type="ECO:0000256" key="6">
    <source>
        <dbReference type="RuleBase" id="RU000586"/>
    </source>
</evidence>
<evidence type="ECO:0000259" key="10">
    <source>
        <dbReference type="Pfam" id="PF02799"/>
    </source>
</evidence>
<dbReference type="Proteomes" id="UP000188533">
    <property type="component" value="Unassembled WGS sequence"/>
</dbReference>
<dbReference type="Gene3D" id="3.10.330.10">
    <property type="match status" value="1"/>
</dbReference>
<dbReference type="Gene3D" id="2.40.40.50">
    <property type="entry name" value="Ubiquitin fusion degradation protein UFD1, N-terminal domain"/>
    <property type="match status" value="1"/>
</dbReference>
<dbReference type="Pfam" id="PF03152">
    <property type="entry name" value="UFD1_N1"/>
    <property type="match status" value="1"/>
</dbReference>
<evidence type="ECO:0000259" key="12">
    <source>
        <dbReference type="Pfam" id="PF24842"/>
    </source>
</evidence>
<dbReference type="Gene3D" id="3.40.630.30">
    <property type="match status" value="2"/>
</dbReference>
<dbReference type="InterPro" id="IPR055417">
    <property type="entry name" value="UFD1_N1"/>
</dbReference>
<feature type="domain" description="Glycylpeptide N-tetradecanoyltransferase C-terminal" evidence="10">
    <location>
        <begin position="742"/>
        <end position="963"/>
    </location>
</feature>
<feature type="domain" description="Ubiquitin fusion degradation protein UFD1 N-terminal subdomain 1" evidence="11">
    <location>
        <begin position="36"/>
        <end position="135"/>
    </location>
</feature>
<dbReference type="InterPro" id="IPR000903">
    <property type="entry name" value="NMT"/>
</dbReference>
<dbReference type="GO" id="GO:0005737">
    <property type="term" value="C:cytoplasm"/>
    <property type="evidence" value="ECO:0007669"/>
    <property type="project" value="TreeGrafter"/>
</dbReference>
<evidence type="ECO:0000256" key="3">
    <source>
        <dbReference type="ARBA" id="ARBA00022240"/>
    </source>
</evidence>
<comment type="catalytic activity">
    <reaction evidence="6">
        <text>N-terminal glycyl-[protein] + tetradecanoyl-CoA = N-tetradecanoylglycyl-[protein] + CoA + H(+)</text>
        <dbReference type="Rhea" id="RHEA:15521"/>
        <dbReference type="Rhea" id="RHEA-COMP:12666"/>
        <dbReference type="Rhea" id="RHEA-COMP:12667"/>
        <dbReference type="ChEBI" id="CHEBI:15378"/>
        <dbReference type="ChEBI" id="CHEBI:57287"/>
        <dbReference type="ChEBI" id="CHEBI:57385"/>
        <dbReference type="ChEBI" id="CHEBI:64723"/>
        <dbReference type="ChEBI" id="CHEBI:133050"/>
        <dbReference type="EC" id="2.3.1.97"/>
    </reaction>
</comment>
<evidence type="ECO:0000256" key="1">
    <source>
        <dbReference type="ARBA" id="ARBA00009469"/>
    </source>
</evidence>
<keyword evidence="14" id="KW-1185">Reference proteome</keyword>
<feature type="compositionally biased region" description="Basic and acidic residues" evidence="8">
    <location>
        <begin position="270"/>
        <end position="279"/>
    </location>
</feature>
<feature type="compositionally biased region" description="Basic residues" evidence="8">
    <location>
        <begin position="491"/>
        <end position="501"/>
    </location>
</feature>
<evidence type="ECO:0000259" key="9">
    <source>
        <dbReference type="Pfam" id="PF01233"/>
    </source>
</evidence>
<comment type="function">
    <text evidence="6">Adds a myristoyl group to the N-terminal glycine residue of certain cellular proteins.</text>
</comment>
<dbReference type="InterPro" id="IPR022677">
    <property type="entry name" value="NMT_C"/>
</dbReference>
<keyword evidence="4 6" id="KW-0808">Transferase</keyword>
<dbReference type="PANTHER" id="PTHR11377">
    <property type="entry name" value="N-MYRISTOYL TRANSFERASE"/>
    <property type="match status" value="1"/>
</dbReference>
<evidence type="ECO:0000313" key="13">
    <source>
        <dbReference type="EMBL" id="GAW01174.1"/>
    </source>
</evidence>
<feature type="compositionally biased region" description="Polar residues" evidence="8">
    <location>
        <begin position="362"/>
        <end position="388"/>
    </location>
</feature>
<feature type="compositionally biased region" description="Polar residues" evidence="8">
    <location>
        <begin position="1002"/>
        <end position="1027"/>
    </location>
</feature>
<feature type="domain" description="Glycylpeptide N-tetradecanoyltransferase N-terminal" evidence="9">
    <location>
        <begin position="678"/>
        <end position="727"/>
    </location>
</feature>
<feature type="domain" description="Ubiquitin fusion degradation protein UFD1 N-terminal subdomain 2" evidence="12">
    <location>
        <begin position="136"/>
        <end position="212"/>
    </location>
</feature>
<evidence type="ECO:0000256" key="4">
    <source>
        <dbReference type="ARBA" id="ARBA00022679"/>
    </source>
</evidence>
<dbReference type="InterPro" id="IPR055418">
    <property type="entry name" value="UFD1_N2"/>
</dbReference>
<organism evidence="13 14">
    <name type="scientific">Lentinula edodes</name>
    <name type="common">Shiitake mushroom</name>
    <name type="synonym">Lentinus edodes</name>
    <dbReference type="NCBI Taxonomy" id="5353"/>
    <lineage>
        <taxon>Eukaryota</taxon>
        <taxon>Fungi</taxon>
        <taxon>Dikarya</taxon>
        <taxon>Basidiomycota</taxon>
        <taxon>Agaricomycotina</taxon>
        <taxon>Agaricomycetes</taxon>
        <taxon>Agaricomycetidae</taxon>
        <taxon>Agaricales</taxon>
        <taxon>Marasmiineae</taxon>
        <taxon>Omphalotaceae</taxon>
        <taxon>Lentinula</taxon>
    </lineage>
</organism>
<feature type="region of interest" description="Disordered" evidence="8">
    <location>
        <begin position="1002"/>
        <end position="1063"/>
    </location>
</feature>
<feature type="compositionally biased region" description="Low complexity" evidence="8">
    <location>
        <begin position="397"/>
        <end position="409"/>
    </location>
</feature>
<name>A0A1Q3E240_LENED</name>
<dbReference type="EC" id="2.3.1.97" evidence="2 6"/>
<keyword evidence="5 6" id="KW-0012">Acyltransferase</keyword>
<dbReference type="InterPro" id="IPR042299">
    <property type="entry name" value="Ufd1-like_Nn"/>
</dbReference>
<dbReference type="Gene3D" id="3.40.630.170">
    <property type="match status" value="1"/>
</dbReference>
<reference evidence="13 14" key="1">
    <citation type="submission" date="2016-08" db="EMBL/GenBank/DDBJ databases">
        <authorList>
            <consortium name="Lentinula edodes genome sequencing consortium"/>
            <person name="Sakamoto Y."/>
            <person name="Nakade K."/>
            <person name="Sato S."/>
            <person name="Yoshida Y."/>
            <person name="Miyazaki K."/>
            <person name="Natsume S."/>
            <person name="Konno N."/>
        </authorList>
    </citation>
    <scope>NUCLEOTIDE SEQUENCE [LARGE SCALE GENOMIC DNA]</scope>
    <source>
        <strain evidence="13 14">NBRC 111202</strain>
    </source>
</reference>
<gene>
    <name evidence="13" type="ORF">LENED_002755</name>
</gene>
<dbReference type="PANTHER" id="PTHR11377:SF5">
    <property type="entry name" value="GLYCYLPEPTIDE N-TETRADECANOYLTRANSFERASE"/>
    <property type="match status" value="1"/>
</dbReference>
<evidence type="ECO:0000256" key="7">
    <source>
        <dbReference type="RuleBase" id="RU004178"/>
    </source>
</evidence>
<dbReference type="SUPFAM" id="SSF55729">
    <property type="entry name" value="Acyl-CoA N-acyltransferases (Nat)"/>
    <property type="match status" value="2"/>
</dbReference>